<dbReference type="SUPFAM" id="SSF52266">
    <property type="entry name" value="SGNH hydrolase"/>
    <property type="match status" value="1"/>
</dbReference>
<dbReference type="CDD" id="cd01834">
    <property type="entry name" value="SGNH_hydrolase_like_2"/>
    <property type="match status" value="1"/>
</dbReference>
<proteinExistence type="predicted"/>
<dbReference type="Proteomes" id="UP001597561">
    <property type="component" value="Unassembled WGS sequence"/>
</dbReference>
<dbReference type="RefSeq" id="WP_204729751.1">
    <property type="nucleotide sequence ID" value="NZ_JAFBDK010000010.1"/>
</dbReference>
<organism evidence="2 3">
    <name type="scientific">Jeotgalibacillus terrae</name>
    <dbReference type="NCBI Taxonomy" id="587735"/>
    <lineage>
        <taxon>Bacteria</taxon>
        <taxon>Bacillati</taxon>
        <taxon>Bacillota</taxon>
        <taxon>Bacilli</taxon>
        <taxon>Bacillales</taxon>
        <taxon>Caryophanaceae</taxon>
        <taxon>Jeotgalibacillus</taxon>
    </lineage>
</organism>
<dbReference type="GO" id="GO:0016787">
    <property type="term" value="F:hydrolase activity"/>
    <property type="evidence" value="ECO:0007669"/>
    <property type="project" value="UniProtKB-KW"/>
</dbReference>
<keyword evidence="3" id="KW-1185">Reference proteome</keyword>
<dbReference type="EMBL" id="JBHUPG010000023">
    <property type="protein sequence ID" value="MFD2912736.1"/>
    <property type="molecule type" value="Genomic_DNA"/>
</dbReference>
<evidence type="ECO:0000313" key="3">
    <source>
        <dbReference type="Proteomes" id="UP001597561"/>
    </source>
</evidence>
<comment type="caution">
    <text evidence="2">The sequence shown here is derived from an EMBL/GenBank/DDBJ whole genome shotgun (WGS) entry which is preliminary data.</text>
</comment>
<dbReference type="Pfam" id="PF13472">
    <property type="entry name" value="Lipase_GDSL_2"/>
    <property type="match status" value="1"/>
</dbReference>
<dbReference type="Gene3D" id="3.40.50.1110">
    <property type="entry name" value="SGNH hydrolase"/>
    <property type="match status" value="1"/>
</dbReference>
<dbReference type="PANTHER" id="PTHR30383:SF5">
    <property type="entry name" value="SGNH HYDROLASE-TYPE ESTERASE DOMAIN-CONTAINING PROTEIN"/>
    <property type="match status" value="1"/>
</dbReference>
<feature type="domain" description="SGNH hydrolase-type esterase" evidence="1">
    <location>
        <begin position="9"/>
        <end position="191"/>
    </location>
</feature>
<dbReference type="InterPro" id="IPR036514">
    <property type="entry name" value="SGNH_hydro_sf"/>
</dbReference>
<dbReference type="PANTHER" id="PTHR30383">
    <property type="entry name" value="THIOESTERASE 1/PROTEASE 1/LYSOPHOSPHOLIPASE L1"/>
    <property type="match status" value="1"/>
</dbReference>
<keyword evidence="2" id="KW-0378">Hydrolase</keyword>
<protein>
    <submittedName>
        <fullName evidence="2">SGNH/GDSL hydrolase family protein</fullName>
        <ecNumber evidence="2">3.1.-.-</ecNumber>
    </submittedName>
</protein>
<evidence type="ECO:0000259" key="1">
    <source>
        <dbReference type="Pfam" id="PF13472"/>
    </source>
</evidence>
<accession>A0ABW5ZKC8</accession>
<gene>
    <name evidence="2" type="ORF">ACFS5P_12685</name>
</gene>
<reference evidence="3" key="1">
    <citation type="journal article" date="2019" name="Int. J. Syst. Evol. Microbiol.">
        <title>The Global Catalogue of Microorganisms (GCM) 10K type strain sequencing project: providing services to taxonomists for standard genome sequencing and annotation.</title>
        <authorList>
            <consortium name="The Broad Institute Genomics Platform"/>
            <consortium name="The Broad Institute Genome Sequencing Center for Infectious Disease"/>
            <person name="Wu L."/>
            <person name="Ma J."/>
        </authorList>
    </citation>
    <scope>NUCLEOTIDE SEQUENCE [LARGE SCALE GENOMIC DNA]</scope>
    <source>
        <strain evidence="3">KCTC 13528</strain>
    </source>
</reference>
<dbReference type="InterPro" id="IPR013830">
    <property type="entry name" value="SGNH_hydro"/>
</dbReference>
<dbReference type="EC" id="3.1.-.-" evidence="2"/>
<dbReference type="InterPro" id="IPR051532">
    <property type="entry name" value="Ester_Hydrolysis_Enzymes"/>
</dbReference>
<sequence length="206" mass="23477">MIKNKTFLFVGDSITESGRQQDPEHIGNGYVRMIKDQLLTDYPNDSFQVVNKGVGGNRITDLDNRWGEDVISAKADYTTISIGINDVWRQLDSPGLEQVTPEKFEHIYRKLLERLIHSTETLIFLMEPSIIEEDPSSKGNQLLKTYVEIVKKMADEYHVNLVPVHQSFLKEIDNGGDPLTTDGVHMTDRGNVVLAKEWVQKFKTID</sequence>
<evidence type="ECO:0000313" key="2">
    <source>
        <dbReference type="EMBL" id="MFD2912736.1"/>
    </source>
</evidence>
<name>A0ABW5ZKC8_9BACL</name>